<evidence type="ECO:0000313" key="3">
    <source>
        <dbReference type="Proteomes" id="UP000240987"/>
    </source>
</evidence>
<comment type="caution">
    <text evidence="2">The sequence shown here is derived from an EMBL/GenBank/DDBJ whole genome shotgun (WGS) entry which is preliminary data.</text>
</comment>
<dbReference type="OrthoDB" id="5826115at2"/>
<keyword evidence="1" id="KW-0732">Signal</keyword>
<dbReference type="EMBL" id="PYMJ01000025">
    <property type="protein sequence ID" value="PSU45959.1"/>
    <property type="molecule type" value="Genomic_DNA"/>
</dbReference>
<gene>
    <name evidence="2" type="ORF">C9J12_19975</name>
</gene>
<keyword evidence="3" id="KW-1185">Reference proteome</keyword>
<sequence length="125" mass="14111">MFKKSLITVAVALTVLASSTGAMAQRDIQEKRQDVRQEARIENRTEDRIDNRRNPTTVATVNTVVMIQGAMVRTVSYNGIVLLHDTINQRFYRAKNNGYEIYTVPYGAKVIELSMANPTNITLIH</sequence>
<dbReference type="Proteomes" id="UP000240987">
    <property type="component" value="Unassembled WGS sequence"/>
</dbReference>
<name>A0A2T3JAW4_9GAMM</name>
<reference evidence="2 3" key="1">
    <citation type="submission" date="2018-01" db="EMBL/GenBank/DDBJ databases">
        <title>Whole genome sequencing of Histamine producing bacteria.</title>
        <authorList>
            <person name="Butler K."/>
        </authorList>
    </citation>
    <scope>NUCLEOTIDE SEQUENCE [LARGE SCALE GENOMIC DNA]</scope>
    <source>
        <strain evidence="2 3">JCM 12947</strain>
    </source>
</reference>
<evidence type="ECO:0000256" key="1">
    <source>
        <dbReference type="SAM" id="SignalP"/>
    </source>
</evidence>
<feature type="signal peptide" evidence="1">
    <location>
        <begin position="1"/>
        <end position="24"/>
    </location>
</feature>
<evidence type="ECO:0000313" key="2">
    <source>
        <dbReference type="EMBL" id="PSU45959.1"/>
    </source>
</evidence>
<evidence type="ECO:0008006" key="4">
    <source>
        <dbReference type="Google" id="ProtNLM"/>
    </source>
</evidence>
<dbReference type="RefSeq" id="WP_107244317.1">
    <property type="nucleotide sequence ID" value="NZ_PYMJ01000025.1"/>
</dbReference>
<proteinExistence type="predicted"/>
<feature type="chain" id="PRO_5015542103" description="MSHA biogenesis protein MshK" evidence="1">
    <location>
        <begin position="25"/>
        <end position="125"/>
    </location>
</feature>
<accession>A0A2T3JAW4</accession>
<dbReference type="AlphaFoldDB" id="A0A2T3JAW4"/>
<organism evidence="2 3">
    <name type="scientific">Photobacterium frigidiphilum</name>
    <dbReference type="NCBI Taxonomy" id="264736"/>
    <lineage>
        <taxon>Bacteria</taxon>
        <taxon>Pseudomonadati</taxon>
        <taxon>Pseudomonadota</taxon>
        <taxon>Gammaproteobacteria</taxon>
        <taxon>Vibrionales</taxon>
        <taxon>Vibrionaceae</taxon>
        <taxon>Photobacterium</taxon>
    </lineage>
</organism>
<protein>
    <recommendedName>
        <fullName evidence="4">MSHA biogenesis protein MshK</fullName>
    </recommendedName>
</protein>